<sequence>MIGVLTALSLVAAPLAPQPTAPEATAESFLKAFKEMDEVRFDNFFAPDVTMFFPEGPFPDDRIEGRDAVLAAFHSFFKLVRERGRTSLNIAPVEQQMQVFGDVAVLTFELHGEETIGRRSIVFSRLGGDWRIVHFHASAVDK</sequence>
<proteinExistence type="predicted"/>
<evidence type="ECO:0000259" key="1">
    <source>
        <dbReference type="Pfam" id="PF13474"/>
    </source>
</evidence>
<dbReference type="InterPro" id="IPR037401">
    <property type="entry name" value="SnoaL-like"/>
</dbReference>
<dbReference type="AlphaFoldDB" id="A0A553W9W5"/>
<name>A0A553W9W5_9SPHN</name>
<evidence type="ECO:0000313" key="3">
    <source>
        <dbReference type="Proteomes" id="UP000320160"/>
    </source>
</evidence>
<dbReference type="Proteomes" id="UP000320160">
    <property type="component" value="Unassembled WGS sequence"/>
</dbReference>
<evidence type="ECO:0000313" key="2">
    <source>
        <dbReference type="EMBL" id="TSB01485.1"/>
    </source>
</evidence>
<dbReference type="SUPFAM" id="SSF54427">
    <property type="entry name" value="NTF2-like"/>
    <property type="match status" value="1"/>
</dbReference>
<accession>A0A553W9W5</accession>
<dbReference type="InterPro" id="IPR032710">
    <property type="entry name" value="NTF2-like_dom_sf"/>
</dbReference>
<dbReference type="Gene3D" id="3.10.450.50">
    <property type="match status" value="1"/>
</dbReference>
<keyword evidence="3" id="KW-1185">Reference proteome</keyword>
<dbReference type="EMBL" id="VKKU01000002">
    <property type="protein sequence ID" value="TSB01485.1"/>
    <property type="molecule type" value="Genomic_DNA"/>
</dbReference>
<reference evidence="2 3" key="1">
    <citation type="submission" date="2019-07" db="EMBL/GenBank/DDBJ databases">
        <authorList>
            <person name="Park M."/>
        </authorList>
    </citation>
    <scope>NUCLEOTIDE SEQUENCE [LARGE SCALE GENOMIC DNA]</scope>
    <source>
        <strain evidence="2 3">KCTC32445</strain>
    </source>
</reference>
<feature type="domain" description="SnoaL-like" evidence="1">
    <location>
        <begin position="24"/>
        <end position="140"/>
    </location>
</feature>
<gene>
    <name evidence="2" type="ORF">FOM92_09845</name>
</gene>
<dbReference type="OrthoDB" id="981191at2"/>
<dbReference type="Pfam" id="PF13474">
    <property type="entry name" value="SnoaL_3"/>
    <property type="match status" value="1"/>
</dbReference>
<organism evidence="2 3">
    <name type="scientific">Sphingorhabdus contaminans</name>
    <dbReference type="NCBI Taxonomy" id="1343899"/>
    <lineage>
        <taxon>Bacteria</taxon>
        <taxon>Pseudomonadati</taxon>
        <taxon>Pseudomonadota</taxon>
        <taxon>Alphaproteobacteria</taxon>
        <taxon>Sphingomonadales</taxon>
        <taxon>Sphingomonadaceae</taxon>
        <taxon>Sphingorhabdus</taxon>
    </lineage>
</organism>
<comment type="caution">
    <text evidence="2">The sequence shown here is derived from an EMBL/GenBank/DDBJ whole genome shotgun (WGS) entry which is preliminary data.</text>
</comment>
<dbReference type="RefSeq" id="WP_143776705.1">
    <property type="nucleotide sequence ID" value="NZ_VKKU01000002.1"/>
</dbReference>
<protein>
    <submittedName>
        <fullName evidence="2">Nuclear transport factor 2 family protein</fullName>
    </submittedName>
</protein>